<dbReference type="Proteomes" id="UP000198305">
    <property type="component" value="Unassembled WGS sequence"/>
</dbReference>
<keyword evidence="1" id="KW-1133">Transmembrane helix</keyword>
<keyword evidence="1" id="KW-0472">Membrane</keyword>
<reference evidence="3" key="1">
    <citation type="submission" date="2017-06" db="EMBL/GenBank/DDBJ databases">
        <authorList>
            <person name="Varghese N."/>
            <person name="Submissions S."/>
        </authorList>
    </citation>
    <scope>NUCLEOTIDE SEQUENCE [LARGE SCALE GENOMIC DNA]</scope>
    <source>
        <strain evidence="3">Ca-68</strain>
    </source>
</reference>
<keyword evidence="1" id="KW-0812">Transmembrane</keyword>
<evidence type="ECO:0000256" key="1">
    <source>
        <dbReference type="SAM" id="Phobius"/>
    </source>
</evidence>
<sequence>MASWKHHFAESFLLSCVLALALFFLASQSVTNIWTQLAFLAPYLGAALLSDNIHSPNLWLIGLLLVIQFNLIVFLMGWTIGRYRNRSPKT</sequence>
<accession>A0A239A0Q8</accession>
<gene>
    <name evidence="2" type="ORF">SAMN05192560_1612</name>
</gene>
<evidence type="ECO:0000313" key="3">
    <source>
        <dbReference type="Proteomes" id="UP000198305"/>
    </source>
</evidence>
<keyword evidence="3" id="KW-1185">Reference proteome</keyword>
<feature type="transmembrane region" description="Helical" evidence="1">
    <location>
        <begin position="58"/>
        <end position="80"/>
    </location>
</feature>
<proteinExistence type="predicted"/>
<name>A0A239A0Q8_9PROT</name>
<dbReference type="AlphaFoldDB" id="A0A239A0Q8"/>
<dbReference type="EMBL" id="FZOA01000006">
    <property type="protein sequence ID" value="SNR89120.1"/>
    <property type="molecule type" value="Genomic_DNA"/>
</dbReference>
<evidence type="ECO:0000313" key="2">
    <source>
        <dbReference type="EMBL" id="SNR89120.1"/>
    </source>
</evidence>
<protein>
    <submittedName>
        <fullName evidence="2">Uncharacterized protein</fullName>
    </submittedName>
</protein>
<organism evidence="2 3">
    <name type="scientific">Methylobacillus rhizosphaerae</name>
    <dbReference type="NCBI Taxonomy" id="551994"/>
    <lineage>
        <taxon>Bacteria</taxon>
        <taxon>Pseudomonadati</taxon>
        <taxon>Pseudomonadota</taxon>
        <taxon>Betaproteobacteria</taxon>
        <taxon>Nitrosomonadales</taxon>
        <taxon>Methylophilaceae</taxon>
        <taxon>Methylobacillus</taxon>
    </lineage>
</organism>